<keyword evidence="2" id="KW-1133">Transmembrane helix</keyword>
<dbReference type="Gene3D" id="2.60.120.1440">
    <property type="match status" value="1"/>
</dbReference>
<evidence type="ECO:0000256" key="1">
    <source>
        <dbReference type="SAM" id="MobiDB-lite"/>
    </source>
</evidence>
<keyword evidence="2" id="KW-0472">Membrane</keyword>
<dbReference type="InterPro" id="IPR006860">
    <property type="entry name" value="FecR"/>
</dbReference>
<evidence type="ECO:0000256" key="2">
    <source>
        <dbReference type="SAM" id="Phobius"/>
    </source>
</evidence>
<feature type="domain" description="FecR protein" evidence="3">
    <location>
        <begin position="194"/>
        <end position="292"/>
    </location>
</feature>
<dbReference type="Pfam" id="PF16344">
    <property type="entry name" value="FecR_C"/>
    <property type="match status" value="1"/>
</dbReference>
<keyword evidence="6" id="KW-1185">Reference proteome</keyword>
<dbReference type="PANTHER" id="PTHR30273">
    <property type="entry name" value="PERIPLASMIC SIGNAL SENSOR AND SIGMA FACTOR ACTIVATOR FECR-RELATED"/>
    <property type="match status" value="1"/>
</dbReference>
<dbReference type="Proteomes" id="UP001501508">
    <property type="component" value="Unassembled WGS sequence"/>
</dbReference>
<sequence>MRRADYHRFFEKYLRQQHSEAEHRAFLAWFASLDEKQADEVMRDYQDLSAEYAPEKMSPADRFLASKIEGRLDEWDLLQERENRKIGLAWVLPRVAAAAVLVCGLYFTYDRFYRAPAPVQAAQSAVATDVAPGDNKALLTLSDGASIVLSDAGNGEIAKQSLVQIKKSGDGQLVYDPMENYKVSAQNLRKEYNTVATPRSGQYQVLLPDGTKVRLNSMSSLRFPVTFDPVERKVELSGEAYFEVARVMVSGRRIPFKVISNGQAIEVTGTKFNVNTFSDDSYIKTTLLEGGVNVKEQTTGNSVQLKPGEQSLVRNSPGKDAGGKAGSGKGKKDVISVRKADIEGDLAWTNGFFHFRDTELKEVMQQLIRWYDIEVEYVGSTSGERFNGYVSRNKSLSNVLAILQHSGEVRFEMVGNAKVKVIAASALASP</sequence>
<evidence type="ECO:0000313" key="5">
    <source>
        <dbReference type="EMBL" id="GAA4445987.1"/>
    </source>
</evidence>
<evidence type="ECO:0000259" key="4">
    <source>
        <dbReference type="Pfam" id="PF16344"/>
    </source>
</evidence>
<dbReference type="PANTHER" id="PTHR30273:SF2">
    <property type="entry name" value="PROTEIN FECR"/>
    <property type="match status" value="1"/>
</dbReference>
<dbReference type="InterPro" id="IPR012373">
    <property type="entry name" value="Ferrdict_sens_TM"/>
</dbReference>
<proteinExistence type="predicted"/>
<keyword evidence="2" id="KW-0812">Transmembrane</keyword>
<accession>A0ABP8M9Z5</accession>
<evidence type="ECO:0000259" key="3">
    <source>
        <dbReference type="Pfam" id="PF04773"/>
    </source>
</evidence>
<reference evidence="6" key="1">
    <citation type="journal article" date="2019" name="Int. J. Syst. Evol. Microbiol.">
        <title>The Global Catalogue of Microorganisms (GCM) 10K type strain sequencing project: providing services to taxonomists for standard genome sequencing and annotation.</title>
        <authorList>
            <consortium name="The Broad Institute Genomics Platform"/>
            <consortium name="The Broad Institute Genome Sequencing Center for Infectious Disease"/>
            <person name="Wu L."/>
            <person name="Ma J."/>
        </authorList>
    </citation>
    <scope>NUCLEOTIDE SEQUENCE [LARGE SCALE GENOMIC DNA]</scope>
    <source>
        <strain evidence="6">JCM 31920</strain>
    </source>
</reference>
<protein>
    <submittedName>
        <fullName evidence="5">DUF4974 domain-containing protein</fullName>
    </submittedName>
</protein>
<name>A0ABP8M9Z5_9BACT</name>
<dbReference type="Pfam" id="PF04773">
    <property type="entry name" value="FecR"/>
    <property type="match status" value="1"/>
</dbReference>
<feature type="transmembrane region" description="Helical" evidence="2">
    <location>
        <begin position="88"/>
        <end position="109"/>
    </location>
</feature>
<organism evidence="5 6">
    <name type="scientific">Ravibacter arvi</name>
    <dbReference type="NCBI Taxonomy" id="2051041"/>
    <lineage>
        <taxon>Bacteria</taxon>
        <taxon>Pseudomonadati</taxon>
        <taxon>Bacteroidota</taxon>
        <taxon>Cytophagia</taxon>
        <taxon>Cytophagales</taxon>
        <taxon>Spirosomataceae</taxon>
        <taxon>Ravibacter</taxon>
    </lineage>
</organism>
<evidence type="ECO:0000313" key="6">
    <source>
        <dbReference type="Proteomes" id="UP001501508"/>
    </source>
</evidence>
<dbReference type="EMBL" id="BAABEY010000036">
    <property type="protein sequence ID" value="GAA4445987.1"/>
    <property type="molecule type" value="Genomic_DNA"/>
</dbReference>
<feature type="domain" description="Protein FecR C-terminal" evidence="4">
    <location>
        <begin position="353"/>
        <end position="416"/>
    </location>
</feature>
<dbReference type="InterPro" id="IPR032508">
    <property type="entry name" value="FecR_C"/>
</dbReference>
<gene>
    <name evidence="5" type="ORF">GCM10023091_38350</name>
</gene>
<feature type="region of interest" description="Disordered" evidence="1">
    <location>
        <begin position="306"/>
        <end position="331"/>
    </location>
</feature>
<comment type="caution">
    <text evidence="5">The sequence shown here is derived from an EMBL/GenBank/DDBJ whole genome shotgun (WGS) entry which is preliminary data.</text>
</comment>
<dbReference type="Gene3D" id="3.55.50.30">
    <property type="match status" value="1"/>
</dbReference>